<proteinExistence type="predicted"/>
<accession>A0A1I9G1A3</accession>
<dbReference type="AlphaFoldDB" id="A0A1I9G1A3"/>
<gene>
    <name evidence="1" type="primary">Bm9522</name>
    <name evidence="1" type="ORF">BM_Bm9522</name>
</gene>
<evidence type="ECO:0000313" key="1">
    <source>
        <dbReference type="EMBL" id="CDP94220.1"/>
    </source>
</evidence>
<name>A0A1I9G1A3_BRUMA</name>
<reference evidence="1" key="2">
    <citation type="submission" date="2012-12" db="EMBL/GenBank/DDBJ databases">
        <authorList>
            <consortium name="WormBase Consortium"/>
            <person name="Ghedin E."/>
            <person name="Paulini M."/>
        </authorList>
    </citation>
    <scope>NUCLEOTIDE SEQUENCE</scope>
    <source>
        <strain evidence="1">FR3</strain>
    </source>
</reference>
<reference evidence="1" key="1">
    <citation type="journal article" date="2007" name="Science">
        <title>Draft genome of the filarial nematode parasite Brugia malayi.</title>
        <authorList>
            <person name="Ghedin E."/>
            <person name="Wang S."/>
            <person name="Spiro D."/>
            <person name="Caler E."/>
            <person name="Zhao Q."/>
            <person name="Crabtree J."/>
            <person name="Allen J.E."/>
            <person name="Delcher A.L."/>
            <person name="Guiliano D.B."/>
            <person name="Miranda-Saavedra D."/>
            <person name="Angiuoli S.V."/>
            <person name="Creasy T."/>
            <person name="Amedeo P."/>
            <person name="Haas B."/>
            <person name="El-Sayed N.M."/>
            <person name="Wortman J.R."/>
            <person name="Feldblyum T."/>
            <person name="Tallon L."/>
            <person name="Schatz M."/>
            <person name="Shumway M."/>
            <person name="Koo H."/>
            <person name="Salzberg S.L."/>
            <person name="Schobel S."/>
            <person name="Pertea M."/>
            <person name="Pop M."/>
            <person name="White O."/>
            <person name="Barton G.J."/>
            <person name="Carlow C.K."/>
            <person name="Crawford M.J."/>
            <person name="Daub J."/>
            <person name="Dimmic M.W."/>
            <person name="Estes C.F."/>
            <person name="Foster J.M."/>
            <person name="Ganatra M."/>
            <person name="Gregory W.F."/>
            <person name="Johnson N.M."/>
            <person name="Jin J."/>
            <person name="Komuniecki R."/>
            <person name="Korf I."/>
            <person name="Kumar S."/>
            <person name="Laney S."/>
            <person name="Li B.W."/>
            <person name="Li W."/>
            <person name="Lindblom T.H."/>
            <person name="Lustigman S."/>
            <person name="Ma D."/>
            <person name="Maina C.V."/>
            <person name="Martin D.M."/>
            <person name="McCarter J.P."/>
            <person name="McReynolds L."/>
            <person name="Mitreva M."/>
            <person name="Nutman T.B."/>
            <person name="Parkinson J."/>
            <person name="Peregrin-Alvarez J.M."/>
            <person name="Poole C."/>
            <person name="Ren Q."/>
            <person name="Saunders L."/>
            <person name="Sluder A.E."/>
            <person name="Smith K."/>
            <person name="Stanke M."/>
            <person name="Unnasch T.R."/>
            <person name="Ware J."/>
            <person name="Wei A.D."/>
            <person name="Weil G."/>
            <person name="Williams D.J."/>
            <person name="Zhang Y."/>
            <person name="Williams S.A."/>
            <person name="Fraser-Liggett C."/>
            <person name="Slatko B."/>
            <person name="Blaxter M.L."/>
            <person name="Scott A.L."/>
        </authorList>
    </citation>
    <scope>NUCLEOTIDE SEQUENCE</scope>
    <source>
        <strain evidence="1">FR3</strain>
    </source>
</reference>
<dbReference type="EMBL" id="LN856924">
    <property type="protein sequence ID" value="CDP94220.1"/>
    <property type="molecule type" value="Genomic_DNA"/>
</dbReference>
<sequence length="46" mass="5060">MEHDIGTNWQCASALGITTRIIARVTEPCHHGSWYGEYIAASPDSL</sequence>
<organism evidence="1">
    <name type="scientific">Brugia malayi</name>
    <name type="common">Filarial nematode worm</name>
    <dbReference type="NCBI Taxonomy" id="6279"/>
    <lineage>
        <taxon>Eukaryota</taxon>
        <taxon>Metazoa</taxon>
        <taxon>Ecdysozoa</taxon>
        <taxon>Nematoda</taxon>
        <taxon>Chromadorea</taxon>
        <taxon>Rhabditida</taxon>
        <taxon>Spirurina</taxon>
        <taxon>Spiruromorpha</taxon>
        <taxon>Filarioidea</taxon>
        <taxon>Onchocercidae</taxon>
        <taxon>Brugia</taxon>
    </lineage>
</organism>
<protein>
    <submittedName>
        <fullName evidence="1">Bm9522</fullName>
    </submittedName>
</protein>